<comment type="caution">
    <text evidence="1">The sequence shown here is derived from an EMBL/GenBank/DDBJ whole genome shotgun (WGS) entry which is preliminary data.</text>
</comment>
<dbReference type="Pfam" id="PF03683">
    <property type="entry name" value="UPF0175"/>
    <property type="match status" value="1"/>
</dbReference>
<dbReference type="InterPro" id="IPR005368">
    <property type="entry name" value="UPF0175"/>
</dbReference>
<dbReference type="AlphaFoldDB" id="A0A7C3ZI04"/>
<sequence length="91" mass="10137">MLSLPAAEKKTIALYQQKRISGGKARHLAGMNIMEFQRELSQRGITVNYGVEDFQEDLKENFTKLGRTITVVSDTSPITNLAAVGQLDLLR</sequence>
<protein>
    <submittedName>
        <fullName evidence="1">Uncharacterized protein</fullName>
    </submittedName>
</protein>
<accession>A0A7C3ZI04</accession>
<organism evidence="1">
    <name type="scientific">Planktothricoides sp. SpSt-374</name>
    <dbReference type="NCBI Taxonomy" id="2282167"/>
    <lineage>
        <taxon>Bacteria</taxon>
        <taxon>Bacillati</taxon>
        <taxon>Cyanobacteriota</taxon>
        <taxon>Cyanophyceae</taxon>
        <taxon>Oscillatoriophycideae</taxon>
        <taxon>Oscillatoriales</taxon>
        <taxon>Oscillatoriaceae</taxon>
        <taxon>Planktothricoides</taxon>
    </lineage>
</organism>
<reference evidence="1" key="1">
    <citation type="journal article" date="2020" name="mSystems">
        <title>Genome- and Community-Level Interaction Insights into Carbon Utilization and Element Cycling Functions of Hydrothermarchaeota in Hydrothermal Sediment.</title>
        <authorList>
            <person name="Zhou Z."/>
            <person name="Liu Y."/>
            <person name="Xu W."/>
            <person name="Pan J."/>
            <person name="Luo Z.H."/>
            <person name="Li M."/>
        </authorList>
    </citation>
    <scope>NUCLEOTIDE SEQUENCE [LARGE SCALE GENOMIC DNA]</scope>
    <source>
        <strain evidence="1">SpSt-374</strain>
    </source>
</reference>
<dbReference type="EMBL" id="DSPX01000138">
    <property type="protein sequence ID" value="HGG01700.1"/>
    <property type="molecule type" value="Genomic_DNA"/>
</dbReference>
<name>A0A7C3ZI04_9CYAN</name>
<proteinExistence type="predicted"/>
<gene>
    <name evidence="1" type="ORF">ENR15_13870</name>
</gene>
<evidence type="ECO:0000313" key="1">
    <source>
        <dbReference type="EMBL" id="HGG01700.1"/>
    </source>
</evidence>